<accession>A0A7S1BUF0</accession>
<dbReference type="AlphaFoldDB" id="A0A7S1BUF0"/>
<gene>
    <name evidence="1" type="ORF">CHYS00102_LOCUS23926</name>
</gene>
<protein>
    <recommendedName>
        <fullName evidence="2">Shikimate kinase</fullName>
    </recommendedName>
</protein>
<organism evidence="1">
    <name type="scientific">Corethron hystrix</name>
    <dbReference type="NCBI Taxonomy" id="216773"/>
    <lineage>
        <taxon>Eukaryota</taxon>
        <taxon>Sar</taxon>
        <taxon>Stramenopiles</taxon>
        <taxon>Ochrophyta</taxon>
        <taxon>Bacillariophyta</taxon>
        <taxon>Coscinodiscophyceae</taxon>
        <taxon>Corethrophycidae</taxon>
        <taxon>Corethrales</taxon>
        <taxon>Corethraceae</taxon>
        <taxon>Corethron</taxon>
    </lineage>
</organism>
<sequence>MSGIKMLTQTLLALSKYHPVVIEGMGNYDPRPATTVASNVHSHLRRHWSTRPPDPRPKLIITQGDPLAARGISAITPAVAALMRVDRGLVVLDPSIADYHTRDADRDGVVLEMRYSELAAALEEGRGAGTVRDIEAAVEKSIEAKNSRRKHLGKPPLKEYFRDFALLQEATKAACLLICGDITVAHTAQNISEFSVTSFYQTGLELGLYEKHQMVSYIDKDDLDFEKIDKR</sequence>
<evidence type="ECO:0000313" key="1">
    <source>
        <dbReference type="EMBL" id="CAD8896712.1"/>
    </source>
</evidence>
<proteinExistence type="predicted"/>
<reference evidence="1" key="1">
    <citation type="submission" date="2021-01" db="EMBL/GenBank/DDBJ databases">
        <authorList>
            <person name="Corre E."/>
            <person name="Pelletier E."/>
            <person name="Niang G."/>
            <person name="Scheremetjew M."/>
            <person name="Finn R."/>
            <person name="Kale V."/>
            <person name="Holt S."/>
            <person name="Cochrane G."/>
            <person name="Meng A."/>
            <person name="Brown T."/>
            <person name="Cohen L."/>
        </authorList>
    </citation>
    <scope>NUCLEOTIDE SEQUENCE</scope>
    <source>
        <strain evidence="1">308</strain>
    </source>
</reference>
<dbReference type="EMBL" id="HBFR01032858">
    <property type="protein sequence ID" value="CAD8896712.1"/>
    <property type="molecule type" value="Transcribed_RNA"/>
</dbReference>
<evidence type="ECO:0008006" key="2">
    <source>
        <dbReference type="Google" id="ProtNLM"/>
    </source>
</evidence>
<name>A0A7S1BUF0_9STRA</name>